<dbReference type="GO" id="GO:0003676">
    <property type="term" value="F:nucleic acid binding"/>
    <property type="evidence" value="ECO:0007669"/>
    <property type="project" value="InterPro"/>
</dbReference>
<accession>A0A6A3N8K6</accession>
<proteinExistence type="predicted"/>
<dbReference type="AlphaFoldDB" id="A0A6A3N8K6"/>
<dbReference type="Gene3D" id="3.30.420.10">
    <property type="entry name" value="Ribonuclease H-like superfamily/Ribonuclease H"/>
    <property type="match status" value="1"/>
</dbReference>
<comment type="caution">
    <text evidence="1">The sequence shown here is derived from an EMBL/GenBank/DDBJ whole genome shotgun (WGS) entry which is preliminary data.</text>
</comment>
<protein>
    <recommendedName>
        <fullName evidence="3">Integrase catalytic domain-containing protein</fullName>
    </recommendedName>
</protein>
<gene>
    <name evidence="1" type="ORF">PR001_g7366</name>
</gene>
<dbReference type="EMBL" id="QXFV01000366">
    <property type="protein sequence ID" value="KAE9039765.1"/>
    <property type="molecule type" value="Genomic_DNA"/>
</dbReference>
<reference evidence="1 2" key="1">
    <citation type="submission" date="2018-09" db="EMBL/GenBank/DDBJ databases">
        <title>Genomic investigation of the strawberry pathogen Phytophthora fragariae indicates pathogenicity is determined by transcriptional variation in three key races.</title>
        <authorList>
            <person name="Adams T.M."/>
            <person name="Armitage A.D."/>
            <person name="Sobczyk M.K."/>
            <person name="Bates H.J."/>
            <person name="Dunwell J.M."/>
            <person name="Nellist C.F."/>
            <person name="Harrison R.J."/>
        </authorList>
    </citation>
    <scope>NUCLEOTIDE SEQUENCE [LARGE SCALE GENOMIC DNA]</scope>
    <source>
        <strain evidence="1 2">SCRP249</strain>
    </source>
</reference>
<dbReference type="SUPFAM" id="SSF53098">
    <property type="entry name" value="Ribonuclease H-like"/>
    <property type="match status" value="1"/>
</dbReference>
<evidence type="ECO:0008006" key="3">
    <source>
        <dbReference type="Google" id="ProtNLM"/>
    </source>
</evidence>
<evidence type="ECO:0000313" key="1">
    <source>
        <dbReference type="EMBL" id="KAE9039765.1"/>
    </source>
</evidence>
<organism evidence="1 2">
    <name type="scientific">Phytophthora rubi</name>
    <dbReference type="NCBI Taxonomy" id="129364"/>
    <lineage>
        <taxon>Eukaryota</taxon>
        <taxon>Sar</taxon>
        <taxon>Stramenopiles</taxon>
        <taxon>Oomycota</taxon>
        <taxon>Peronosporomycetes</taxon>
        <taxon>Peronosporales</taxon>
        <taxon>Peronosporaceae</taxon>
        <taxon>Phytophthora</taxon>
    </lineage>
</organism>
<dbReference type="InterPro" id="IPR036397">
    <property type="entry name" value="RNaseH_sf"/>
</dbReference>
<sequence length="145" mass="16279">MRKASPREIVPPLRSIKGVDVDDRWALDVAGSLPTSDGGPRYVIAALEYVTRYAVAVTVKQHTAENVAKFLMKQVMLKFVEPAQYGNFLVEREDVSGDSERYIGHMSFLVTYHYPVVSLQRVAADIEKQLIYEDAAERWARSGGC</sequence>
<dbReference type="InterPro" id="IPR012337">
    <property type="entry name" value="RNaseH-like_sf"/>
</dbReference>
<dbReference type="Proteomes" id="UP000429607">
    <property type="component" value="Unassembled WGS sequence"/>
</dbReference>
<evidence type="ECO:0000313" key="2">
    <source>
        <dbReference type="Proteomes" id="UP000429607"/>
    </source>
</evidence>
<name>A0A6A3N8K6_9STRA</name>